<feature type="region of interest" description="Disordered" evidence="1">
    <location>
        <begin position="191"/>
        <end position="220"/>
    </location>
</feature>
<proteinExistence type="predicted"/>
<feature type="region of interest" description="Disordered" evidence="1">
    <location>
        <begin position="105"/>
        <end position="171"/>
    </location>
</feature>
<dbReference type="EMBL" id="MU006588">
    <property type="protein sequence ID" value="KAF2744516.1"/>
    <property type="molecule type" value="Genomic_DNA"/>
</dbReference>
<feature type="region of interest" description="Disordered" evidence="1">
    <location>
        <begin position="369"/>
        <end position="425"/>
    </location>
</feature>
<keyword evidence="3" id="KW-1185">Reference proteome</keyword>
<evidence type="ECO:0000256" key="1">
    <source>
        <dbReference type="SAM" id="MobiDB-lite"/>
    </source>
</evidence>
<feature type="compositionally biased region" description="Basic and acidic residues" evidence="1">
    <location>
        <begin position="394"/>
        <end position="409"/>
    </location>
</feature>
<dbReference type="AlphaFoldDB" id="A0A6A6V3T8"/>
<evidence type="ECO:0000313" key="3">
    <source>
        <dbReference type="Proteomes" id="UP000799440"/>
    </source>
</evidence>
<name>A0A6A6V3T8_9PLEO</name>
<reference evidence="2" key="1">
    <citation type="journal article" date="2020" name="Stud. Mycol.">
        <title>101 Dothideomycetes genomes: a test case for predicting lifestyles and emergence of pathogens.</title>
        <authorList>
            <person name="Haridas S."/>
            <person name="Albert R."/>
            <person name="Binder M."/>
            <person name="Bloem J."/>
            <person name="Labutti K."/>
            <person name="Salamov A."/>
            <person name="Andreopoulos B."/>
            <person name="Baker S."/>
            <person name="Barry K."/>
            <person name="Bills G."/>
            <person name="Bluhm B."/>
            <person name="Cannon C."/>
            <person name="Castanera R."/>
            <person name="Culley D."/>
            <person name="Daum C."/>
            <person name="Ezra D."/>
            <person name="Gonzalez J."/>
            <person name="Henrissat B."/>
            <person name="Kuo A."/>
            <person name="Liang C."/>
            <person name="Lipzen A."/>
            <person name="Lutzoni F."/>
            <person name="Magnuson J."/>
            <person name="Mondo S."/>
            <person name="Nolan M."/>
            <person name="Ohm R."/>
            <person name="Pangilinan J."/>
            <person name="Park H.-J."/>
            <person name="Ramirez L."/>
            <person name="Alfaro M."/>
            <person name="Sun H."/>
            <person name="Tritt A."/>
            <person name="Yoshinaga Y."/>
            <person name="Zwiers L.-H."/>
            <person name="Turgeon B."/>
            <person name="Goodwin S."/>
            <person name="Spatafora J."/>
            <person name="Crous P."/>
            <person name="Grigoriev I."/>
        </authorList>
    </citation>
    <scope>NUCLEOTIDE SEQUENCE</scope>
    <source>
        <strain evidence="2">CBS 119925</strain>
    </source>
</reference>
<dbReference type="Proteomes" id="UP000799440">
    <property type="component" value="Unassembled WGS sequence"/>
</dbReference>
<feature type="compositionally biased region" description="Polar residues" evidence="1">
    <location>
        <begin position="369"/>
        <end position="381"/>
    </location>
</feature>
<organism evidence="2 3">
    <name type="scientific">Sporormia fimetaria CBS 119925</name>
    <dbReference type="NCBI Taxonomy" id="1340428"/>
    <lineage>
        <taxon>Eukaryota</taxon>
        <taxon>Fungi</taxon>
        <taxon>Dikarya</taxon>
        <taxon>Ascomycota</taxon>
        <taxon>Pezizomycotina</taxon>
        <taxon>Dothideomycetes</taxon>
        <taxon>Pleosporomycetidae</taxon>
        <taxon>Pleosporales</taxon>
        <taxon>Sporormiaceae</taxon>
        <taxon>Sporormia</taxon>
    </lineage>
</organism>
<protein>
    <submittedName>
        <fullName evidence="2">Uncharacterized protein</fullName>
    </submittedName>
</protein>
<feature type="compositionally biased region" description="Basic and acidic residues" evidence="1">
    <location>
        <begin position="161"/>
        <end position="171"/>
    </location>
</feature>
<evidence type="ECO:0000313" key="2">
    <source>
        <dbReference type="EMBL" id="KAF2744516.1"/>
    </source>
</evidence>
<feature type="compositionally biased region" description="Polar residues" evidence="1">
    <location>
        <begin position="147"/>
        <end position="157"/>
    </location>
</feature>
<sequence>MAPKNKYIGPKERFFGKNFNFLAIGRALNAPDYRFSYLIDGLADYCMIKGNVHPDKPDHELMRLAFDEYKTENLARMFKIPNDTVRGWVYGFWKHLTELPSYTDGPSLSVQSSSASQPEPETETRPLSNAGGVRAGSGSRVPFMTVPPQTSSASQPEPESETIKEPTPPREAKLRIIDQLLQQVRHVVKTDFTPRDDVPPSQPAAATHGSTSAPPPQPAATLFAWPDGVAPHVKVLNNMINHVIASSSTQYHAASTYRAIAQQELAIMQEGLTLLWRKVSGEDGVNTGGTRAAGCPPGYAATTGLHTAGQPPMRSATTVWKQGVATTTAEQQRARHHVDAQMRLLATMSAAAQQTRTWTAVNAGVNAGGTSVIPSVEQETPSTTSGKGTKAKSKRGDDDEDPKKAKMPKEGQNMSFLPGAYFDES</sequence>
<accession>A0A6A6V3T8</accession>
<gene>
    <name evidence="2" type="ORF">M011DRAFT_479818</name>
</gene>
<feature type="compositionally biased region" description="Low complexity" evidence="1">
    <location>
        <begin position="107"/>
        <end position="116"/>
    </location>
</feature>